<name>A0A3B3H7W2_ORYLA</name>
<dbReference type="GO" id="GO:0005524">
    <property type="term" value="F:ATP binding"/>
    <property type="evidence" value="ECO:0007669"/>
    <property type="project" value="UniProtKB-UniRule"/>
</dbReference>
<dbReference type="SMART" id="SM00220">
    <property type="entry name" value="S_TKc"/>
    <property type="match status" value="1"/>
</dbReference>
<keyword evidence="5 6" id="KW-0067">ATP-binding</keyword>
<keyword evidence="10" id="KW-1185">Reference proteome</keyword>
<keyword evidence="2" id="KW-0808">Transferase</keyword>
<dbReference type="InParanoid" id="A0A3B3H7W2"/>
<dbReference type="GO" id="GO:0007224">
    <property type="term" value="P:smoothened signaling pathway"/>
    <property type="evidence" value="ECO:0000318"/>
    <property type="project" value="GO_Central"/>
</dbReference>
<dbReference type="GO" id="GO:0046332">
    <property type="term" value="F:SMAD binding"/>
    <property type="evidence" value="ECO:0000318"/>
    <property type="project" value="GO_Central"/>
</dbReference>
<proteinExistence type="inferred from homology"/>
<reference evidence="9" key="3">
    <citation type="submission" date="2025-09" db="UniProtKB">
        <authorList>
            <consortium name="Ensembl"/>
        </authorList>
    </citation>
    <scope>IDENTIFICATION</scope>
    <source>
        <strain evidence="9">Hd-rR</strain>
    </source>
</reference>
<feature type="domain" description="Protein kinase" evidence="8">
    <location>
        <begin position="10"/>
        <end position="315"/>
    </location>
</feature>
<dbReference type="PROSITE" id="PS00107">
    <property type="entry name" value="PROTEIN_KINASE_ATP"/>
    <property type="match status" value="1"/>
</dbReference>
<dbReference type="GO" id="GO:0004713">
    <property type="term" value="F:protein tyrosine kinase activity"/>
    <property type="evidence" value="ECO:0000318"/>
    <property type="project" value="GO_Central"/>
</dbReference>
<sequence length="341" mass="38256">MDSEGLLGIYEVGKFLGEGAFGKVAKCSKLGSNECFAIKMVDDMDAGMDEAKAIGLIKSLDPDVNNLLKFHESFKYLKFMCLVYEILDQSLESLMRKNSFRPTHLCAIRAIAQQLLVALSALKSINVFHGDIKLDNIMMVNQDSTPYKVKLIDFGLATDSWDLQLGALVQIVPFRAPQVSLGLPLGVGADMWSLGVVLASLYFGKLPFTYDEEYDTIRCVVQWFGLPEDEPLFEGLFTSEFFTFEKDCSKPGWRFNSPSEYTQKSGEAVRRLNTIPDLDQMKEILGFLESGFVTSNPHPSPQLHHQLLETFPPFLEVGPVSLCLLLWQHKMPYCPLKGASW</sequence>
<evidence type="ECO:0000256" key="1">
    <source>
        <dbReference type="ARBA" id="ARBA00022527"/>
    </source>
</evidence>
<feature type="binding site" evidence="6">
    <location>
        <position position="39"/>
    </location>
    <ligand>
        <name>ATP</name>
        <dbReference type="ChEBI" id="CHEBI:30616"/>
    </ligand>
</feature>
<dbReference type="GO" id="GO:0004674">
    <property type="term" value="F:protein serine/threonine kinase activity"/>
    <property type="evidence" value="ECO:0000318"/>
    <property type="project" value="GO_Central"/>
</dbReference>
<dbReference type="PROSITE" id="PS50011">
    <property type="entry name" value="PROTEIN_KINASE_DOM"/>
    <property type="match status" value="1"/>
</dbReference>
<dbReference type="AlphaFoldDB" id="A0A3B3H7W2"/>
<evidence type="ECO:0000256" key="4">
    <source>
        <dbReference type="ARBA" id="ARBA00022777"/>
    </source>
</evidence>
<evidence type="ECO:0000313" key="9">
    <source>
        <dbReference type="Ensembl" id="ENSORLP00000027916.1"/>
    </source>
</evidence>
<dbReference type="Gene3D" id="3.30.200.20">
    <property type="entry name" value="Phosphorylase Kinase, domain 1"/>
    <property type="match status" value="1"/>
</dbReference>
<dbReference type="InterPro" id="IPR011009">
    <property type="entry name" value="Kinase-like_dom_sf"/>
</dbReference>
<dbReference type="PROSITE" id="PS00108">
    <property type="entry name" value="PROTEIN_KINASE_ST"/>
    <property type="match status" value="1"/>
</dbReference>
<evidence type="ECO:0000313" key="10">
    <source>
        <dbReference type="Proteomes" id="UP000001038"/>
    </source>
</evidence>
<dbReference type="PANTHER" id="PTHR24058">
    <property type="entry name" value="DUAL SPECIFICITY PROTEIN KINASE"/>
    <property type="match status" value="1"/>
</dbReference>
<reference evidence="9 10" key="1">
    <citation type="journal article" date="2007" name="Nature">
        <title>The medaka draft genome and insights into vertebrate genome evolution.</title>
        <authorList>
            <person name="Kasahara M."/>
            <person name="Naruse K."/>
            <person name="Sasaki S."/>
            <person name="Nakatani Y."/>
            <person name="Qu W."/>
            <person name="Ahsan B."/>
            <person name="Yamada T."/>
            <person name="Nagayasu Y."/>
            <person name="Doi K."/>
            <person name="Kasai Y."/>
            <person name="Jindo T."/>
            <person name="Kobayashi D."/>
            <person name="Shimada A."/>
            <person name="Toyoda A."/>
            <person name="Kuroki Y."/>
            <person name="Fujiyama A."/>
            <person name="Sasaki T."/>
            <person name="Shimizu A."/>
            <person name="Asakawa S."/>
            <person name="Shimizu N."/>
            <person name="Hashimoto S."/>
            <person name="Yang J."/>
            <person name="Lee Y."/>
            <person name="Matsushima K."/>
            <person name="Sugano S."/>
            <person name="Sakaizumi M."/>
            <person name="Narita T."/>
            <person name="Ohishi K."/>
            <person name="Haga S."/>
            <person name="Ohta F."/>
            <person name="Nomoto H."/>
            <person name="Nogata K."/>
            <person name="Morishita T."/>
            <person name="Endo T."/>
            <person name="Shin-I T."/>
            <person name="Takeda H."/>
            <person name="Morishita S."/>
            <person name="Kohara Y."/>
        </authorList>
    </citation>
    <scope>NUCLEOTIDE SEQUENCE [LARGE SCALE GENOMIC DNA]</scope>
    <source>
        <strain evidence="9 10">Hd-rR</strain>
    </source>
</reference>
<dbReference type="GO" id="GO:0042771">
    <property type="term" value="P:intrinsic apoptotic signaling pathway in response to DNA damage by p53 class mediator"/>
    <property type="evidence" value="ECO:0000318"/>
    <property type="project" value="GO_Central"/>
</dbReference>
<dbReference type="GeneTree" id="ENSGT00940000155356"/>
<dbReference type="GO" id="GO:0045944">
    <property type="term" value="P:positive regulation of transcription by RNA polymerase II"/>
    <property type="evidence" value="ECO:0000318"/>
    <property type="project" value="GO_Central"/>
</dbReference>
<evidence type="ECO:0000256" key="2">
    <source>
        <dbReference type="ARBA" id="ARBA00022679"/>
    </source>
</evidence>
<dbReference type="PANTHER" id="PTHR24058:SF53">
    <property type="entry name" value="HOMEODOMAIN-INTERACTING PROTEIN KINASE 2"/>
    <property type="match status" value="1"/>
</dbReference>
<evidence type="ECO:0000256" key="3">
    <source>
        <dbReference type="ARBA" id="ARBA00022741"/>
    </source>
</evidence>
<evidence type="ECO:0000256" key="7">
    <source>
        <dbReference type="RuleBase" id="RU000304"/>
    </source>
</evidence>
<evidence type="ECO:0000256" key="6">
    <source>
        <dbReference type="PROSITE-ProRule" id="PRU10141"/>
    </source>
</evidence>
<protein>
    <recommendedName>
        <fullName evidence="8">Protein kinase domain-containing protein</fullName>
    </recommendedName>
</protein>
<dbReference type="InterPro" id="IPR008271">
    <property type="entry name" value="Ser/Thr_kinase_AS"/>
</dbReference>
<dbReference type="InterPro" id="IPR017441">
    <property type="entry name" value="Protein_kinase_ATP_BS"/>
</dbReference>
<evidence type="ECO:0000256" key="5">
    <source>
        <dbReference type="ARBA" id="ARBA00022840"/>
    </source>
</evidence>
<dbReference type="InterPro" id="IPR000719">
    <property type="entry name" value="Prot_kinase_dom"/>
</dbReference>
<comment type="similarity">
    <text evidence="7">Belongs to the protein kinase superfamily.</text>
</comment>
<reference evidence="9" key="2">
    <citation type="submission" date="2025-08" db="UniProtKB">
        <authorList>
            <consortium name="Ensembl"/>
        </authorList>
    </citation>
    <scope>IDENTIFICATION</scope>
    <source>
        <strain evidence="9">Hd-rR</strain>
    </source>
</reference>
<dbReference type="GO" id="GO:0005737">
    <property type="term" value="C:cytoplasm"/>
    <property type="evidence" value="ECO:0000318"/>
    <property type="project" value="GO_Central"/>
</dbReference>
<keyword evidence="1 7" id="KW-0723">Serine/threonine-protein kinase</keyword>
<dbReference type="Gene3D" id="1.10.510.10">
    <property type="entry name" value="Transferase(Phosphotransferase) domain 1"/>
    <property type="match status" value="1"/>
</dbReference>
<dbReference type="Ensembl" id="ENSORLT00000042971.1">
    <property type="protein sequence ID" value="ENSORLP00000027916.1"/>
    <property type="gene ID" value="ENSORLG00000027540.1"/>
</dbReference>
<keyword evidence="4" id="KW-0418">Kinase</keyword>
<dbReference type="GO" id="GO:0005634">
    <property type="term" value="C:nucleus"/>
    <property type="evidence" value="ECO:0000318"/>
    <property type="project" value="GO_Central"/>
</dbReference>
<dbReference type="Pfam" id="PF00069">
    <property type="entry name" value="Pkinase"/>
    <property type="match status" value="1"/>
</dbReference>
<keyword evidence="3 6" id="KW-0547">Nucleotide-binding</keyword>
<dbReference type="Proteomes" id="UP000001038">
    <property type="component" value="Chromosome 2"/>
</dbReference>
<dbReference type="GO" id="GO:0003714">
    <property type="term" value="F:transcription corepressor activity"/>
    <property type="evidence" value="ECO:0000318"/>
    <property type="project" value="GO_Central"/>
</dbReference>
<accession>A0A3B3H7W2</accession>
<organism evidence="9 10">
    <name type="scientific">Oryzias latipes</name>
    <name type="common">Japanese rice fish</name>
    <name type="synonym">Japanese killifish</name>
    <dbReference type="NCBI Taxonomy" id="8090"/>
    <lineage>
        <taxon>Eukaryota</taxon>
        <taxon>Metazoa</taxon>
        <taxon>Chordata</taxon>
        <taxon>Craniata</taxon>
        <taxon>Vertebrata</taxon>
        <taxon>Euteleostomi</taxon>
        <taxon>Actinopterygii</taxon>
        <taxon>Neopterygii</taxon>
        <taxon>Teleostei</taxon>
        <taxon>Neoteleostei</taxon>
        <taxon>Acanthomorphata</taxon>
        <taxon>Ovalentaria</taxon>
        <taxon>Atherinomorphae</taxon>
        <taxon>Beloniformes</taxon>
        <taxon>Adrianichthyidae</taxon>
        <taxon>Oryziinae</taxon>
        <taxon>Oryzias</taxon>
    </lineage>
</organism>
<dbReference type="SUPFAM" id="SSF56112">
    <property type="entry name" value="Protein kinase-like (PK-like)"/>
    <property type="match status" value="1"/>
</dbReference>
<dbReference type="InterPro" id="IPR050494">
    <property type="entry name" value="Ser_Thr_dual-spec_kinase"/>
</dbReference>
<evidence type="ECO:0000259" key="8">
    <source>
        <dbReference type="PROSITE" id="PS50011"/>
    </source>
</evidence>